<sequence length="353" mass="41735">MCHSQKLFCDLYRQADRVTAGTDKMVPPEWTRIFQNEAKDLEQGDVWCLEFDYFIRPENPEQGWKEYIRSTSAWFTCAQCGRCWPSNRVMVFFHMRLMDRQGIVKVRPFRQNCKKCNNAPMEEPSIASNNISILLKNLVKKIRIKCYNERPENDNRYFVRYDVRSHHEPDHYEACIEDQLSKCCVVTGNSNSQKMVQQEWTRIFQNKAKNLKQRDSWHLESDENIEPNKPNLGWKQYIRNTSARFTCTNCGRGWPSNRVMVVFHMRLKNSQGIVKVRRFRQNCKTCNAAPMEEPSITSENISILLENLVKKIRIKCYNERMGKRSRHFRSFDVNSPHEPAHCEACIRGICTNN</sequence>
<dbReference type="GO" id="GO:0031849">
    <property type="term" value="F:olfactory receptor binding"/>
    <property type="evidence" value="ECO:0007669"/>
    <property type="project" value="TreeGrafter"/>
</dbReference>
<evidence type="ECO:0000313" key="10">
    <source>
        <dbReference type="Proteomes" id="UP001314229"/>
    </source>
</evidence>
<keyword evidence="6" id="KW-1133">Transmembrane helix</keyword>
<feature type="domain" description="3CxxC-type" evidence="8">
    <location>
        <begin position="70"/>
        <end position="178"/>
    </location>
</feature>
<dbReference type="InterPro" id="IPR026096">
    <property type="entry name" value="R-trans_p"/>
</dbReference>
<dbReference type="Proteomes" id="UP001314229">
    <property type="component" value="Unassembled WGS sequence"/>
</dbReference>
<evidence type="ECO:0000259" key="8">
    <source>
        <dbReference type="SMART" id="SM01328"/>
    </source>
</evidence>
<evidence type="ECO:0000256" key="1">
    <source>
        <dbReference type="ARBA" id="ARBA00004167"/>
    </source>
</evidence>
<keyword evidence="10" id="KW-1185">Reference proteome</keyword>
<keyword evidence="2" id="KW-0812">Transmembrane</keyword>
<keyword evidence="4" id="KW-0863">Zinc-finger</keyword>
<dbReference type="AlphaFoldDB" id="A0AAV1NGN9"/>
<dbReference type="EMBL" id="CAWUFR010000032">
    <property type="protein sequence ID" value="CAK6958173.1"/>
    <property type="molecule type" value="Genomic_DNA"/>
</dbReference>
<dbReference type="GO" id="GO:0006612">
    <property type="term" value="P:protein targeting to membrane"/>
    <property type="evidence" value="ECO:0007669"/>
    <property type="project" value="TreeGrafter"/>
</dbReference>
<reference evidence="9 10" key="1">
    <citation type="submission" date="2024-01" db="EMBL/GenBank/DDBJ databases">
        <authorList>
            <person name="Alioto T."/>
            <person name="Alioto T."/>
            <person name="Gomez Garrido J."/>
        </authorList>
    </citation>
    <scope>NUCLEOTIDE SEQUENCE [LARGE SCALE GENOMIC DNA]</scope>
</reference>
<keyword evidence="3" id="KW-0479">Metal-binding</keyword>
<dbReference type="SMART" id="SM01328">
    <property type="entry name" value="zf-3CxxC"/>
    <property type="match status" value="2"/>
</dbReference>
<comment type="subcellular location">
    <subcellularLocation>
        <location evidence="1">Membrane</location>
        <topology evidence="1">Single-pass membrane protein</topology>
    </subcellularLocation>
</comment>
<comment type="caution">
    <text evidence="9">The sequence shown here is derived from an EMBL/GenBank/DDBJ whole genome shotgun (WGS) entry which is preliminary data.</text>
</comment>
<gene>
    <name evidence="9" type="ORF">FSCOSCO3_A005452</name>
</gene>
<feature type="domain" description="3CxxC-type" evidence="8">
    <location>
        <begin position="240"/>
        <end position="348"/>
    </location>
</feature>
<evidence type="ECO:0000313" key="9">
    <source>
        <dbReference type="EMBL" id="CAK6958173.1"/>
    </source>
</evidence>
<dbReference type="GO" id="GO:0051205">
    <property type="term" value="P:protein insertion into membrane"/>
    <property type="evidence" value="ECO:0007669"/>
    <property type="project" value="TreeGrafter"/>
</dbReference>
<keyword evidence="5" id="KW-0862">Zinc</keyword>
<evidence type="ECO:0000256" key="3">
    <source>
        <dbReference type="ARBA" id="ARBA00022723"/>
    </source>
</evidence>
<dbReference type="GO" id="GO:0016020">
    <property type="term" value="C:membrane"/>
    <property type="evidence" value="ECO:0007669"/>
    <property type="project" value="UniProtKB-SubCell"/>
</dbReference>
<evidence type="ECO:0000256" key="2">
    <source>
        <dbReference type="ARBA" id="ARBA00022692"/>
    </source>
</evidence>
<evidence type="ECO:0000256" key="6">
    <source>
        <dbReference type="ARBA" id="ARBA00022989"/>
    </source>
</evidence>
<evidence type="ECO:0000256" key="7">
    <source>
        <dbReference type="ARBA" id="ARBA00023136"/>
    </source>
</evidence>
<name>A0AAV1NGN9_SCOSC</name>
<dbReference type="Pfam" id="PF13695">
    <property type="entry name" value="Zn_ribbon_3CxxC"/>
    <property type="match status" value="2"/>
</dbReference>
<dbReference type="GO" id="GO:0008270">
    <property type="term" value="F:zinc ion binding"/>
    <property type="evidence" value="ECO:0007669"/>
    <property type="project" value="UniProtKB-KW"/>
</dbReference>
<keyword evidence="7" id="KW-0472">Membrane</keyword>
<dbReference type="InterPro" id="IPR027377">
    <property type="entry name" value="ZAR1/RTP1-5-like_Znf-3CxxC"/>
</dbReference>
<organism evidence="9 10">
    <name type="scientific">Scomber scombrus</name>
    <name type="common">Atlantic mackerel</name>
    <name type="synonym">Scomber vernalis</name>
    <dbReference type="NCBI Taxonomy" id="13677"/>
    <lineage>
        <taxon>Eukaryota</taxon>
        <taxon>Metazoa</taxon>
        <taxon>Chordata</taxon>
        <taxon>Craniata</taxon>
        <taxon>Vertebrata</taxon>
        <taxon>Euteleostomi</taxon>
        <taxon>Actinopterygii</taxon>
        <taxon>Neopterygii</taxon>
        <taxon>Teleostei</taxon>
        <taxon>Neoteleostei</taxon>
        <taxon>Acanthomorphata</taxon>
        <taxon>Pelagiaria</taxon>
        <taxon>Scombriformes</taxon>
        <taxon>Scombridae</taxon>
        <taxon>Scomber</taxon>
    </lineage>
</organism>
<evidence type="ECO:0000256" key="4">
    <source>
        <dbReference type="ARBA" id="ARBA00022771"/>
    </source>
</evidence>
<dbReference type="PANTHER" id="PTHR14402:SF8">
    <property type="entry name" value="RECEPTOR-TRANSPORTING PROTEIN 4"/>
    <property type="match status" value="1"/>
</dbReference>
<dbReference type="PANTHER" id="PTHR14402">
    <property type="entry name" value="RECEPTOR TRANSPORTING PROTEIN"/>
    <property type="match status" value="1"/>
</dbReference>
<accession>A0AAV1NGN9</accession>
<evidence type="ECO:0000256" key="5">
    <source>
        <dbReference type="ARBA" id="ARBA00022833"/>
    </source>
</evidence>
<proteinExistence type="predicted"/>
<protein>
    <recommendedName>
        <fullName evidence="8">3CxxC-type domain-containing protein</fullName>
    </recommendedName>
</protein>